<dbReference type="SUPFAM" id="SSF54637">
    <property type="entry name" value="Thioesterase/thiol ester dehydrase-isomerase"/>
    <property type="match status" value="1"/>
</dbReference>
<evidence type="ECO:0000313" key="2">
    <source>
        <dbReference type="EMBL" id="KAH6652599.1"/>
    </source>
</evidence>
<dbReference type="InterPro" id="IPR006683">
    <property type="entry name" value="Thioestr_dom"/>
</dbReference>
<dbReference type="RefSeq" id="XP_045956876.1">
    <property type="nucleotide sequence ID" value="XM_046100140.1"/>
</dbReference>
<dbReference type="OrthoDB" id="506431at2759"/>
<evidence type="ECO:0000313" key="3">
    <source>
        <dbReference type="Proteomes" id="UP000758603"/>
    </source>
</evidence>
<keyword evidence="3" id="KW-1185">Reference proteome</keyword>
<dbReference type="Proteomes" id="UP000758603">
    <property type="component" value="Unassembled WGS sequence"/>
</dbReference>
<dbReference type="PANTHER" id="PTHR47260:SF6">
    <property type="entry name" value="THIOESTERASE DOMAIN-CONTAINING PROTEIN"/>
    <property type="match status" value="1"/>
</dbReference>
<organism evidence="2 3">
    <name type="scientific">Truncatella angustata</name>
    <dbReference type="NCBI Taxonomy" id="152316"/>
    <lineage>
        <taxon>Eukaryota</taxon>
        <taxon>Fungi</taxon>
        <taxon>Dikarya</taxon>
        <taxon>Ascomycota</taxon>
        <taxon>Pezizomycotina</taxon>
        <taxon>Sordariomycetes</taxon>
        <taxon>Xylariomycetidae</taxon>
        <taxon>Amphisphaeriales</taxon>
        <taxon>Sporocadaceae</taxon>
        <taxon>Truncatella</taxon>
    </lineage>
</organism>
<dbReference type="GeneID" id="70129032"/>
<protein>
    <submittedName>
        <fullName evidence="2">Thioesterase superfamily protein</fullName>
    </submittedName>
</protein>
<sequence>MDTSSETPGPDFDHFLAIPWCADYLRKPDVKAWTPSRSRVPNTEGEHVVWSKTLNDPEAFSGFLAFCTEPGRPNDLLDHVNVFLSVGNGLQGHPGFLHGGIVAAILDEVSGLLPTINRSRKALPNVSYMTGHLNVVFKRPVRTPETLLATATVSKVQGRRLHVKGTVQDQKGLVLAEADVLFIALKHLL</sequence>
<reference evidence="2" key="1">
    <citation type="journal article" date="2021" name="Nat. Commun.">
        <title>Genetic determinants of endophytism in the Arabidopsis root mycobiome.</title>
        <authorList>
            <person name="Mesny F."/>
            <person name="Miyauchi S."/>
            <person name="Thiergart T."/>
            <person name="Pickel B."/>
            <person name="Atanasova L."/>
            <person name="Karlsson M."/>
            <person name="Huettel B."/>
            <person name="Barry K.W."/>
            <person name="Haridas S."/>
            <person name="Chen C."/>
            <person name="Bauer D."/>
            <person name="Andreopoulos W."/>
            <person name="Pangilinan J."/>
            <person name="LaButti K."/>
            <person name="Riley R."/>
            <person name="Lipzen A."/>
            <person name="Clum A."/>
            <person name="Drula E."/>
            <person name="Henrissat B."/>
            <person name="Kohler A."/>
            <person name="Grigoriev I.V."/>
            <person name="Martin F.M."/>
            <person name="Hacquard S."/>
        </authorList>
    </citation>
    <scope>NUCLEOTIDE SEQUENCE</scope>
    <source>
        <strain evidence="2">MPI-SDFR-AT-0073</strain>
    </source>
</reference>
<gene>
    <name evidence="2" type="ORF">BKA67DRAFT_536331</name>
</gene>
<evidence type="ECO:0000259" key="1">
    <source>
        <dbReference type="Pfam" id="PF03061"/>
    </source>
</evidence>
<feature type="domain" description="Thioesterase" evidence="1">
    <location>
        <begin position="95"/>
        <end position="174"/>
    </location>
</feature>
<dbReference type="InterPro" id="IPR052061">
    <property type="entry name" value="PTE-AB_protein"/>
</dbReference>
<dbReference type="InterPro" id="IPR029069">
    <property type="entry name" value="HotDog_dom_sf"/>
</dbReference>
<proteinExistence type="predicted"/>
<name>A0A9P8UI54_9PEZI</name>
<dbReference type="Pfam" id="PF03061">
    <property type="entry name" value="4HBT"/>
    <property type="match status" value="1"/>
</dbReference>
<dbReference type="EMBL" id="JAGPXC010000005">
    <property type="protein sequence ID" value="KAH6652599.1"/>
    <property type="molecule type" value="Genomic_DNA"/>
</dbReference>
<dbReference type="AlphaFoldDB" id="A0A9P8UI54"/>
<dbReference type="PANTHER" id="PTHR47260">
    <property type="entry name" value="UPF0644 PROTEIN PB2B4.06"/>
    <property type="match status" value="1"/>
</dbReference>
<dbReference type="Gene3D" id="3.10.129.10">
    <property type="entry name" value="Hotdog Thioesterase"/>
    <property type="match status" value="1"/>
</dbReference>
<comment type="caution">
    <text evidence="2">The sequence shown here is derived from an EMBL/GenBank/DDBJ whole genome shotgun (WGS) entry which is preliminary data.</text>
</comment>
<accession>A0A9P8UI54</accession>
<dbReference type="CDD" id="cd03443">
    <property type="entry name" value="PaaI_thioesterase"/>
    <property type="match status" value="1"/>
</dbReference>